<evidence type="ECO:0000256" key="5">
    <source>
        <dbReference type="ARBA" id="ARBA00022454"/>
    </source>
</evidence>
<dbReference type="Proteomes" id="UP000243459">
    <property type="component" value="Chromosome 1"/>
</dbReference>
<dbReference type="GO" id="GO:0051301">
    <property type="term" value="P:cell division"/>
    <property type="evidence" value="ECO:0007669"/>
    <property type="project" value="UniProtKB-KW"/>
</dbReference>
<evidence type="ECO:0000256" key="7">
    <source>
        <dbReference type="ARBA" id="ARBA00022618"/>
    </source>
</evidence>
<evidence type="ECO:0000256" key="2">
    <source>
        <dbReference type="ARBA" id="ARBA00004496"/>
    </source>
</evidence>
<feature type="region of interest" description="Disordered" evidence="12">
    <location>
        <begin position="1"/>
        <end position="27"/>
    </location>
</feature>
<gene>
    <name evidence="13" type="ORF">A4U43_C01F3510</name>
</gene>
<evidence type="ECO:0000256" key="3">
    <source>
        <dbReference type="ARBA" id="ARBA00009471"/>
    </source>
</evidence>
<comment type="function">
    <text evidence="11">Regulatory subunit of the condensin complex, a complex required for conversion of interphase chromatin into mitotic-like condense chromosomes.</text>
</comment>
<keyword evidence="8 11" id="KW-0498">Mitosis</keyword>
<organism evidence="13 14">
    <name type="scientific">Asparagus officinalis</name>
    <name type="common">Garden asparagus</name>
    <dbReference type="NCBI Taxonomy" id="4686"/>
    <lineage>
        <taxon>Eukaryota</taxon>
        <taxon>Viridiplantae</taxon>
        <taxon>Streptophyta</taxon>
        <taxon>Embryophyta</taxon>
        <taxon>Tracheophyta</taxon>
        <taxon>Spermatophyta</taxon>
        <taxon>Magnoliopsida</taxon>
        <taxon>Liliopsida</taxon>
        <taxon>Asparagales</taxon>
        <taxon>Asparagaceae</taxon>
        <taxon>Asparagoideae</taxon>
        <taxon>Asparagus</taxon>
    </lineage>
</organism>
<keyword evidence="5" id="KW-0158">Chromosome</keyword>
<keyword evidence="6" id="KW-0963">Cytoplasm</keyword>
<evidence type="ECO:0000256" key="8">
    <source>
        <dbReference type="ARBA" id="ARBA00022776"/>
    </source>
</evidence>
<proteinExistence type="inferred from homology"/>
<evidence type="ECO:0000256" key="4">
    <source>
        <dbReference type="ARBA" id="ARBA00016065"/>
    </source>
</evidence>
<dbReference type="PIRSF" id="PIRSF017126">
    <property type="entry name" value="Condensin_H"/>
    <property type="match status" value="1"/>
</dbReference>
<dbReference type="InterPro" id="IPR022816">
    <property type="entry name" value="Condensin_barren_su2"/>
</dbReference>
<keyword evidence="10 11" id="KW-0131">Cell cycle</keyword>
<keyword evidence="14" id="KW-1185">Reference proteome</keyword>
<keyword evidence="7 11" id="KW-0132">Cell division</keyword>
<evidence type="ECO:0000256" key="9">
    <source>
        <dbReference type="ARBA" id="ARBA00023067"/>
    </source>
</evidence>
<reference evidence="14" key="1">
    <citation type="journal article" date="2017" name="Nat. Commun.">
        <title>The asparagus genome sheds light on the origin and evolution of a young Y chromosome.</title>
        <authorList>
            <person name="Harkess A."/>
            <person name="Zhou J."/>
            <person name="Xu C."/>
            <person name="Bowers J.E."/>
            <person name="Van der Hulst R."/>
            <person name="Ayyampalayam S."/>
            <person name="Mercati F."/>
            <person name="Riccardi P."/>
            <person name="McKain M.R."/>
            <person name="Kakrana A."/>
            <person name="Tang H."/>
            <person name="Ray J."/>
            <person name="Groenendijk J."/>
            <person name="Arikit S."/>
            <person name="Mathioni S.M."/>
            <person name="Nakano M."/>
            <person name="Shan H."/>
            <person name="Telgmann-Rauber A."/>
            <person name="Kanno A."/>
            <person name="Yue Z."/>
            <person name="Chen H."/>
            <person name="Li W."/>
            <person name="Chen Y."/>
            <person name="Xu X."/>
            <person name="Zhang Y."/>
            <person name="Luo S."/>
            <person name="Chen H."/>
            <person name="Gao J."/>
            <person name="Mao Z."/>
            <person name="Pires J.C."/>
            <person name="Luo M."/>
            <person name="Kudrna D."/>
            <person name="Wing R.A."/>
            <person name="Meyers B.C."/>
            <person name="Yi K."/>
            <person name="Kong H."/>
            <person name="Lavrijsen P."/>
            <person name="Sunseri F."/>
            <person name="Falavigna A."/>
            <person name="Ye Y."/>
            <person name="Leebens-Mack J.H."/>
            <person name="Chen G."/>
        </authorList>
    </citation>
    <scope>NUCLEOTIDE SEQUENCE [LARGE SCALE GENOMIC DNA]</scope>
    <source>
        <strain evidence="14">cv. DH0086</strain>
    </source>
</reference>
<dbReference type="GO" id="GO:0005737">
    <property type="term" value="C:cytoplasm"/>
    <property type="evidence" value="ECO:0007669"/>
    <property type="project" value="UniProtKB-SubCell"/>
</dbReference>
<evidence type="ECO:0000313" key="13">
    <source>
        <dbReference type="EMBL" id="ONK79157.1"/>
    </source>
</evidence>
<comment type="subcellular location">
    <subcellularLocation>
        <location evidence="1">Chromosome</location>
    </subcellularLocation>
    <subcellularLocation>
        <location evidence="2">Cytoplasm</location>
    </subcellularLocation>
</comment>
<protein>
    <recommendedName>
        <fullName evidence="4 11">Condensin complex subunit 2</fullName>
    </recommendedName>
</protein>
<evidence type="ECO:0000256" key="1">
    <source>
        <dbReference type="ARBA" id="ARBA00004286"/>
    </source>
</evidence>
<dbReference type="OrthoDB" id="362021at2759"/>
<dbReference type="GO" id="GO:0007076">
    <property type="term" value="P:mitotic chromosome condensation"/>
    <property type="evidence" value="ECO:0007669"/>
    <property type="project" value="InterPro"/>
</dbReference>
<dbReference type="PANTHER" id="PTHR13108">
    <property type="entry name" value="CONDENSIN COMPLEX SUBUNIT 2"/>
    <property type="match status" value="1"/>
</dbReference>
<dbReference type="PANTHER" id="PTHR13108:SF9">
    <property type="entry name" value="CONDENSIN COMPLEX SUBUNIT 2"/>
    <property type="match status" value="1"/>
</dbReference>
<dbReference type="Gramene" id="ONK79157">
    <property type="protein sequence ID" value="ONK79157"/>
    <property type="gene ID" value="A4U43_C01F3510"/>
</dbReference>
<dbReference type="AlphaFoldDB" id="A0A5P1FP05"/>
<comment type="similarity">
    <text evidence="3 11">Belongs to the CND2 (condensin subunit 2) family.</text>
</comment>
<dbReference type="OMA" id="GREHWKV"/>
<keyword evidence="9 11" id="KW-0226">DNA condensation</keyword>
<evidence type="ECO:0000313" key="14">
    <source>
        <dbReference type="Proteomes" id="UP000243459"/>
    </source>
</evidence>
<evidence type="ECO:0000256" key="10">
    <source>
        <dbReference type="ARBA" id="ARBA00023306"/>
    </source>
</evidence>
<evidence type="ECO:0000256" key="11">
    <source>
        <dbReference type="PIRNR" id="PIRNR017126"/>
    </source>
</evidence>
<dbReference type="GO" id="GO:0003682">
    <property type="term" value="F:chromatin binding"/>
    <property type="evidence" value="ECO:0007669"/>
    <property type="project" value="TreeGrafter"/>
</dbReference>
<evidence type="ECO:0000256" key="12">
    <source>
        <dbReference type="SAM" id="MobiDB-lite"/>
    </source>
</evidence>
<dbReference type="GO" id="GO:0000796">
    <property type="term" value="C:condensin complex"/>
    <property type="evidence" value="ECO:0007669"/>
    <property type="project" value="InterPro"/>
</dbReference>
<evidence type="ECO:0000256" key="6">
    <source>
        <dbReference type="ARBA" id="ARBA00022490"/>
    </source>
</evidence>
<accession>A0A5P1FP05</accession>
<dbReference type="EMBL" id="CM007381">
    <property type="protein sequence ID" value="ONK79157.1"/>
    <property type="molecule type" value="Genomic_DNA"/>
</dbReference>
<name>A0A5P1FP05_ASPOF</name>
<sequence length="660" mass="74099">MSPRLQSPILSPKPFPLVSNDDDHERAQARAAIAASVRRRSAAFSPTPPPFRQPEDHGFLDDDQIMDLFQNCVKLASENKINQKNMWQLTLIDHLSEIIRAGPRDEGDETNFQKASCTLEAGVKIYSLRVDSVYSEAYKVLGWINRAGQEEIGGNMGAGDHTQTKQVQGFAKKDLDRKLSPLTTVEPSFEALNIKKFDVAFTVDPLYHQTSAQFDEGGAKGLLLNNFGVYGGCCVLFDLFELPEKTILSEPEYHHANIIDLSFAKENIEQMIVHMHAKSDISPTLRDILSQFGENNCRSSDVLPAAQQPLVQEINNSDHSEAGSDAFDDFEWWNFGRDDHARLGVNDPTDGLSTSDANFSRHSDGNGECVIGNPLIDQKLEKNSDLLILGLGFISKSNAWAGPDHWKYRKAKGLEQMPCSDNENESELASKEPKIKKGVPDIDFTKSLDMQMPNIFASPKSPKSLILPANRSPCITKLPEDCHYRPENLVRLFLLPGFMRLGEKARKISDESMQYDNFIPFASCDDENTRNDNSDYPAYSSDREDLENLVHPPRQVNKVDIQYDKVPKQVDVHVLKDVLWSNIQESIQMSDVGIEVTVSFKQVLHQFSSDSCPITSLPRDISPHLFFICLLHLANEHHLSLHKHPTLDELDIHIPSSVIV</sequence>
<dbReference type="Pfam" id="PF05786">
    <property type="entry name" value="Cnd2"/>
    <property type="match status" value="2"/>
</dbReference>